<keyword evidence="6" id="KW-0443">Lipid metabolism</keyword>
<evidence type="ECO:0000256" key="8">
    <source>
        <dbReference type="ARBA" id="ARBA00023136"/>
    </source>
</evidence>
<evidence type="ECO:0000256" key="12">
    <source>
        <dbReference type="RuleBase" id="RU365062"/>
    </source>
</evidence>
<dbReference type="OrthoDB" id="193467at2759"/>
<evidence type="ECO:0000256" key="7">
    <source>
        <dbReference type="ARBA" id="ARBA00023128"/>
    </source>
</evidence>
<comment type="catalytic activity">
    <reaction evidence="11">
        <text>1'-[1,2-diacyl-sn-glycero-3-phospho],3'-[1-acyl-sn-glycero-3-phospho]-glycerol + a 1,2-diacyl-sn-glycero-3-phosphocholine = a cardiolipin + a 1-acyl-sn-glycero-3-phosphocholine</text>
        <dbReference type="Rhea" id="RHEA:33731"/>
        <dbReference type="ChEBI" id="CHEBI:57643"/>
        <dbReference type="ChEBI" id="CHEBI:58168"/>
        <dbReference type="ChEBI" id="CHEBI:62237"/>
        <dbReference type="ChEBI" id="CHEBI:64743"/>
    </reaction>
    <physiologicalReaction direction="left-to-right" evidence="11">
        <dbReference type="Rhea" id="RHEA:33732"/>
    </physiologicalReaction>
    <physiologicalReaction direction="right-to-left" evidence="11">
        <dbReference type="Rhea" id="RHEA:33733"/>
    </physiologicalReaction>
</comment>
<dbReference type="EMBL" id="SWFS01000264">
    <property type="protein sequence ID" value="KAA8912142.1"/>
    <property type="molecule type" value="Genomic_DNA"/>
</dbReference>
<reference evidence="14" key="1">
    <citation type="journal article" date="2019" name="G3 (Bethesda)">
        <title>Genome Assemblies of Two Rare Opportunistic Yeast Pathogens: Diutina rugosa (syn. Candida rugosa) and Trichomonascus ciferrii (syn. Candida ciferrii).</title>
        <authorList>
            <person name="Mixao V."/>
            <person name="Saus E."/>
            <person name="Hansen A.P."/>
            <person name="Lass-Florl C."/>
            <person name="Gabaldon T."/>
        </authorList>
    </citation>
    <scope>NUCLEOTIDE SEQUENCE</scope>
    <source>
        <strain evidence="14">CBS 4856</strain>
    </source>
</reference>
<dbReference type="GO" id="GO:0005743">
    <property type="term" value="C:mitochondrial inner membrane"/>
    <property type="evidence" value="ECO:0007669"/>
    <property type="project" value="UniProtKB-SubCell"/>
</dbReference>
<evidence type="ECO:0000256" key="6">
    <source>
        <dbReference type="ARBA" id="ARBA00023098"/>
    </source>
</evidence>
<dbReference type="VEuPathDB" id="FungiDB:TRICI_003607"/>
<feature type="domain" description="Phospholipid/glycerol acyltransferase" evidence="13">
    <location>
        <begin position="26"/>
        <end position="162"/>
    </location>
</feature>
<keyword evidence="8" id="KW-0472">Membrane</keyword>
<evidence type="ECO:0000259" key="13">
    <source>
        <dbReference type="SMART" id="SM00563"/>
    </source>
</evidence>
<evidence type="ECO:0000256" key="5">
    <source>
        <dbReference type="ARBA" id="ARBA00022792"/>
    </source>
</evidence>
<dbReference type="GO" id="GO:0007007">
    <property type="term" value="P:inner mitochondrial membrane organization"/>
    <property type="evidence" value="ECO:0007669"/>
    <property type="project" value="TreeGrafter"/>
</dbReference>
<evidence type="ECO:0000256" key="3">
    <source>
        <dbReference type="ARBA" id="ARBA00022679"/>
    </source>
</evidence>
<sequence>MFDTKVHNLDVLLEAYKQSKIEKRGLLTIMNHTSVLDEPLCWGILPFDYSFYPHRMRWTLGAENICFTNKFLARFFSLGQVLSTKRFGAGPFQGSVDAGISLLSRGEVKKLPEWVHTFPESIVHQPIMPHQNTLRYFKWGVSRMILEPDNPPIIVPIFTRGLEHAMPEGRNSFIPASIQHRVEFNVGKPMDPSVVQQFRQEWKQLVEDDPKATASDDLTDNLKFGEKAQKLRSQVAEATREAMERNARSFFTDLPPDQDRFKLPSFWADPNRDVAVRKKPEETK</sequence>
<organism evidence="14 15">
    <name type="scientific">Trichomonascus ciferrii</name>
    <dbReference type="NCBI Taxonomy" id="44093"/>
    <lineage>
        <taxon>Eukaryota</taxon>
        <taxon>Fungi</taxon>
        <taxon>Dikarya</taxon>
        <taxon>Ascomycota</taxon>
        <taxon>Saccharomycotina</taxon>
        <taxon>Dipodascomycetes</taxon>
        <taxon>Dipodascales</taxon>
        <taxon>Trichomonascaceae</taxon>
        <taxon>Trichomonascus</taxon>
        <taxon>Trichomonascus ciferrii complex</taxon>
    </lineage>
</organism>
<dbReference type="AlphaFoldDB" id="A0A642V3C3"/>
<dbReference type="Pfam" id="PF01553">
    <property type="entry name" value="Acyltransferase"/>
    <property type="match status" value="1"/>
</dbReference>
<evidence type="ECO:0000256" key="10">
    <source>
        <dbReference type="ARBA" id="ARBA00024323"/>
    </source>
</evidence>
<accession>A0A642V3C3</accession>
<dbReference type="PANTHER" id="PTHR12497">
    <property type="entry name" value="TAZ PROTEIN TAFAZZIN"/>
    <property type="match status" value="1"/>
</dbReference>
<keyword evidence="15" id="KW-1185">Reference proteome</keyword>
<keyword evidence="7" id="KW-0496">Mitochondrion</keyword>
<comment type="caution">
    <text evidence="14">The sequence shown here is derived from an EMBL/GenBank/DDBJ whole genome shotgun (WGS) entry which is preliminary data.</text>
</comment>
<dbReference type="GO" id="GO:0035965">
    <property type="term" value="P:cardiolipin acyl-chain remodeling"/>
    <property type="evidence" value="ECO:0007669"/>
    <property type="project" value="TreeGrafter"/>
</dbReference>
<evidence type="ECO:0000256" key="9">
    <source>
        <dbReference type="ARBA" id="ARBA00023315"/>
    </source>
</evidence>
<dbReference type="PRINTS" id="PR00979">
    <property type="entry name" value="TAFAZZIN"/>
</dbReference>
<dbReference type="GO" id="GO:0005741">
    <property type="term" value="C:mitochondrial outer membrane"/>
    <property type="evidence" value="ECO:0007669"/>
    <property type="project" value="UniProtKB-SubCell"/>
</dbReference>
<dbReference type="SUPFAM" id="SSF69593">
    <property type="entry name" value="Glycerol-3-phosphate (1)-acyltransferase"/>
    <property type="match status" value="1"/>
</dbReference>
<dbReference type="CDD" id="cd07989">
    <property type="entry name" value="LPLAT_AGPAT-like"/>
    <property type="match status" value="1"/>
</dbReference>
<evidence type="ECO:0000256" key="2">
    <source>
        <dbReference type="ARBA" id="ARBA00010524"/>
    </source>
</evidence>
<comment type="subcellular location">
    <subcellularLocation>
        <location evidence="1">Mitochondrion inner membrane</location>
        <topology evidence="1">Peripheral membrane protein</topology>
        <orientation evidence="1">Intermembrane side</orientation>
    </subcellularLocation>
    <subcellularLocation>
        <location evidence="10">Mitochondrion outer membrane</location>
        <topology evidence="10">Peripheral membrane protein</topology>
        <orientation evidence="10">Intermembrane side</orientation>
    </subcellularLocation>
</comment>
<keyword evidence="9" id="KW-0012">Acyltransferase</keyword>
<gene>
    <name evidence="14" type="ORF">TRICI_003607</name>
</gene>
<name>A0A642V3C3_9ASCO</name>
<dbReference type="SMART" id="SM00563">
    <property type="entry name" value="PlsC"/>
    <property type="match status" value="1"/>
</dbReference>
<dbReference type="PANTHER" id="PTHR12497:SF0">
    <property type="entry name" value="TAFAZZIN"/>
    <property type="match status" value="1"/>
</dbReference>
<keyword evidence="5" id="KW-0999">Mitochondrion inner membrane</keyword>
<evidence type="ECO:0000256" key="1">
    <source>
        <dbReference type="ARBA" id="ARBA00004137"/>
    </source>
</evidence>
<keyword evidence="4" id="KW-1000">Mitochondrion outer membrane</keyword>
<evidence type="ECO:0000256" key="4">
    <source>
        <dbReference type="ARBA" id="ARBA00022787"/>
    </source>
</evidence>
<dbReference type="Proteomes" id="UP000761534">
    <property type="component" value="Unassembled WGS sequence"/>
</dbReference>
<evidence type="ECO:0000313" key="14">
    <source>
        <dbReference type="EMBL" id="KAA8912142.1"/>
    </source>
</evidence>
<dbReference type="GO" id="GO:0047184">
    <property type="term" value="F:1-acylglycerophosphocholine O-acyltransferase activity"/>
    <property type="evidence" value="ECO:0007669"/>
    <property type="project" value="TreeGrafter"/>
</dbReference>
<keyword evidence="3" id="KW-0808">Transferase</keyword>
<evidence type="ECO:0000313" key="15">
    <source>
        <dbReference type="Proteomes" id="UP000761534"/>
    </source>
</evidence>
<dbReference type="InterPro" id="IPR000872">
    <property type="entry name" value="Tafazzin"/>
</dbReference>
<comment type="similarity">
    <text evidence="2 12">Belongs to the taffazin family.</text>
</comment>
<proteinExistence type="inferred from homology"/>
<protein>
    <recommendedName>
        <fullName evidence="12">Tafazzin family protein</fullName>
    </recommendedName>
</protein>
<evidence type="ECO:0000256" key="11">
    <source>
        <dbReference type="ARBA" id="ARBA00047906"/>
    </source>
</evidence>
<dbReference type="InterPro" id="IPR002123">
    <property type="entry name" value="Plipid/glycerol_acylTrfase"/>
</dbReference>